<organism evidence="3 4">
    <name type="scientific">Desulfosporosinus metallidurans</name>
    <dbReference type="NCBI Taxonomy" id="1888891"/>
    <lineage>
        <taxon>Bacteria</taxon>
        <taxon>Bacillati</taxon>
        <taxon>Bacillota</taxon>
        <taxon>Clostridia</taxon>
        <taxon>Eubacteriales</taxon>
        <taxon>Desulfitobacteriaceae</taxon>
        <taxon>Desulfosporosinus</taxon>
    </lineage>
</organism>
<dbReference type="PANTHER" id="PTHR46558">
    <property type="entry name" value="TRACRIPTIONAL REGULATORY PROTEIN-RELATED-RELATED"/>
    <property type="match status" value="1"/>
</dbReference>
<dbReference type="Pfam" id="PF01381">
    <property type="entry name" value="HTH_3"/>
    <property type="match status" value="1"/>
</dbReference>
<dbReference type="AlphaFoldDB" id="A0A1Q8QRH1"/>
<proteinExistence type="predicted"/>
<keyword evidence="1" id="KW-0238">DNA-binding</keyword>
<dbReference type="STRING" id="1888891.DSOL_3289"/>
<evidence type="ECO:0000313" key="4">
    <source>
        <dbReference type="Proteomes" id="UP000186102"/>
    </source>
</evidence>
<dbReference type="EMBL" id="MLBF01000028">
    <property type="protein sequence ID" value="OLN29949.1"/>
    <property type="molecule type" value="Genomic_DNA"/>
</dbReference>
<dbReference type="Gene3D" id="1.10.260.40">
    <property type="entry name" value="lambda repressor-like DNA-binding domains"/>
    <property type="match status" value="1"/>
</dbReference>
<gene>
    <name evidence="3" type="ORF">DSOL_3289</name>
</gene>
<accession>A0A1Q8QRH1</accession>
<evidence type="ECO:0000256" key="1">
    <source>
        <dbReference type="ARBA" id="ARBA00023125"/>
    </source>
</evidence>
<dbReference type="PANTHER" id="PTHR46558:SF11">
    <property type="entry name" value="HTH-TYPE TRANSCRIPTIONAL REGULATOR XRE"/>
    <property type="match status" value="1"/>
</dbReference>
<reference evidence="3 4" key="1">
    <citation type="submission" date="2016-09" db="EMBL/GenBank/DDBJ databases">
        <title>Complete genome of Desulfosporosinus sp. OL.</title>
        <authorList>
            <person name="Mardanov A."/>
            <person name="Beletsky A."/>
            <person name="Panova A."/>
            <person name="Karnachuk O."/>
            <person name="Ravin N."/>
        </authorList>
    </citation>
    <scope>NUCLEOTIDE SEQUENCE [LARGE SCALE GENOMIC DNA]</scope>
    <source>
        <strain evidence="3 4">OL</strain>
    </source>
</reference>
<evidence type="ECO:0000259" key="2">
    <source>
        <dbReference type="PROSITE" id="PS50943"/>
    </source>
</evidence>
<dbReference type="CDD" id="cd00093">
    <property type="entry name" value="HTH_XRE"/>
    <property type="match status" value="1"/>
</dbReference>
<keyword evidence="4" id="KW-1185">Reference proteome</keyword>
<dbReference type="SUPFAM" id="SSF47413">
    <property type="entry name" value="lambda repressor-like DNA-binding domains"/>
    <property type="match status" value="1"/>
</dbReference>
<dbReference type="GO" id="GO:0003677">
    <property type="term" value="F:DNA binding"/>
    <property type="evidence" value="ECO:0007669"/>
    <property type="project" value="UniProtKB-KW"/>
</dbReference>
<dbReference type="Proteomes" id="UP000186102">
    <property type="component" value="Unassembled WGS sequence"/>
</dbReference>
<comment type="caution">
    <text evidence="3">The sequence shown here is derived from an EMBL/GenBank/DDBJ whole genome shotgun (WGS) entry which is preliminary data.</text>
</comment>
<dbReference type="SMART" id="SM00530">
    <property type="entry name" value="HTH_XRE"/>
    <property type="match status" value="1"/>
</dbReference>
<dbReference type="InterPro" id="IPR010982">
    <property type="entry name" value="Lambda_DNA-bd_dom_sf"/>
</dbReference>
<dbReference type="RefSeq" id="WP_139314501.1">
    <property type="nucleotide sequence ID" value="NZ_MLBF01000028.1"/>
</dbReference>
<sequence>METYFLPQRLKNLREIKDLTQYDLAKALGFSRGQIANYEQGTRRPDPPTLQRLADYFGVSVDYLLGNTDKTQPNLSSPLEQQWPEGTKVLLRAHNKLTPEKKRKMLRLIETYINEEEDDED</sequence>
<dbReference type="OrthoDB" id="1766270at2"/>
<name>A0A1Q8QRH1_9FIRM</name>
<dbReference type="InterPro" id="IPR001387">
    <property type="entry name" value="Cro/C1-type_HTH"/>
</dbReference>
<evidence type="ECO:0000313" key="3">
    <source>
        <dbReference type="EMBL" id="OLN29949.1"/>
    </source>
</evidence>
<feature type="domain" description="HTH cro/C1-type" evidence="2">
    <location>
        <begin position="10"/>
        <end position="64"/>
    </location>
</feature>
<protein>
    <submittedName>
        <fullName evidence="3">Transcriptional regulator, XRE family</fullName>
    </submittedName>
</protein>
<dbReference type="PROSITE" id="PS50943">
    <property type="entry name" value="HTH_CROC1"/>
    <property type="match status" value="1"/>
</dbReference>